<evidence type="ECO:0000256" key="1">
    <source>
        <dbReference type="ARBA" id="ARBA00008834"/>
    </source>
</evidence>
<dbReference type="EMBL" id="QREV01000039">
    <property type="protein sequence ID" value="RDU48422.1"/>
    <property type="molecule type" value="Genomic_DNA"/>
</dbReference>
<evidence type="ECO:0008006" key="9">
    <source>
        <dbReference type="Google" id="ProtNLM"/>
    </source>
</evidence>
<dbReference type="PANTHER" id="PTHR31339:SF9">
    <property type="entry name" value="PLASMIN AND FIBRONECTIN-BINDING PROTEIN A"/>
    <property type="match status" value="1"/>
</dbReference>
<accession>A0A3D8HCR4</accession>
<dbReference type="GO" id="GO:0005975">
    <property type="term" value="P:carbohydrate metabolic process"/>
    <property type="evidence" value="ECO:0007669"/>
    <property type="project" value="InterPro"/>
</dbReference>
<comment type="similarity">
    <text evidence="1 4">Belongs to the glycosyl hydrolase 28 family.</text>
</comment>
<reference evidence="6 7" key="1">
    <citation type="submission" date="2018-07" db="EMBL/GenBank/DDBJ databases">
        <title>Parabacteroides acidifaciens nov. sp., isolated from human feces.</title>
        <authorList>
            <person name="Wang Y.J."/>
        </authorList>
    </citation>
    <scope>NUCLEOTIDE SEQUENCE [LARGE SCALE GENOMIC DNA]</scope>
    <source>
        <strain evidence="6 7">426-9</strain>
    </source>
</reference>
<dbReference type="EMBL" id="JACRTI010000039">
    <property type="protein sequence ID" value="MBC8602874.1"/>
    <property type="molecule type" value="Genomic_DNA"/>
</dbReference>
<dbReference type="InterPro" id="IPR011050">
    <property type="entry name" value="Pectin_lyase_fold/virulence"/>
</dbReference>
<keyword evidence="8" id="KW-1185">Reference proteome</keyword>
<dbReference type="InterPro" id="IPR051801">
    <property type="entry name" value="GH28_Enzymes"/>
</dbReference>
<dbReference type="Proteomes" id="UP000256321">
    <property type="component" value="Unassembled WGS sequence"/>
</dbReference>
<dbReference type="InterPro" id="IPR012334">
    <property type="entry name" value="Pectin_lyas_fold"/>
</dbReference>
<proteinExistence type="inferred from homology"/>
<evidence type="ECO:0000313" key="8">
    <source>
        <dbReference type="Proteomes" id="UP000629596"/>
    </source>
</evidence>
<dbReference type="Proteomes" id="UP000629596">
    <property type="component" value="Unassembled WGS sequence"/>
</dbReference>
<dbReference type="Gene3D" id="2.160.20.10">
    <property type="entry name" value="Single-stranded right-handed beta-helix, Pectin lyase-like"/>
    <property type="match status" value="1"/>
</dbReference>
<evidence type="ECO:0000313" key="7">
    <source>
        <dbReference type="Proteomes" id="UP000256321"/>
    </source>
</evidence>
<keyword evidence="3 4" id="KW-0326">Glycosidase</keyword>
<evidence type="ECO:0000256" key="2">
    <source>
        <dbReference type="ARBA" id="ARBA00022801"/>
    </source>
</evidence>
<name>A0A3D8HCR4_9BACT</name>
<dbReference type="PANTHER" id="PTHR31339">
    <property type="entry name" value="PECTIN LYASE-RELATED"/>
    <property type="match status" value="1"/>
</dbReference>
<dbReference type="InterPro" id="IPR000743">
    <property type="entry name" value="Glyco_hydro_28"/>
</dbReference>
<gene>
    <name evidence="6" type="ORF">DWU89_14600</name>
    <name evidence="5" type="ORF">H8784_14235</name>
</gene>
<organism evidence="6 7">
    <name type="scientific">Parabacteroides acidifaciens</name>
    <dbReference type="NCBI Taxonomy" id="2290935"/>
    <lineage>
        <taxon>Bacteria</taxon>
        <taxon>Pseudomonadati</taxon>
        <taxon>Bacteroidota</taxon>
        <taxon>Bacteroidia</taxon>
        <taxon>Bacteroidales</taxon>
        <taxon>Tannerellaceae</taxon>
        <taxon>Parabacteroides</taxon>
    </lineage>
</organism>
<dbReference type="Pfam" id="PF00295">
    <property type="entry name" value="Glyco_hydro_28"/>
    <property type="match status" value="1"/>
</dbReference>
<dbReference type="SUPFAM" id="SSF51126">
    <property type="entry name" value="Pectin lyase-like"/>
    <property type="match status" value="1"/>
</dbReference>
<dbReference type="RefSeq" id="WP_115500367.1">
    <property type="nucleotide sequence ID" value="NZ_JACRTI010000039.1"/>
</dbReference>
<keyword evidence="2 4" id="KW-0378">Hydrolase</keyword>
<evidence type="ECO:0000313" key="6">
    <source>
        <dbReference type="EMBL" id="RDU48422.1"/>
    </source>
</evidence>
<dbReference type="GO" id="GO:0004650">
    <property type="term" value="F:polygalacturonase activity"/>
    <property type="evidence" value="ECO:0007669"/>
    <property type="project" value="InterPro"/>
</dbReference>
<reference evidence="5 8" key="2">
    <citation type="submission" date="2020-08" db="EMBL/GenBank/DDBJ databases">
        <title>Genome public.</title>
        <authorList>
            <person name="Liu C."/>
            <person name="Sun Q."/>
        </authorList>
    </citation>
    <scope>NUCLEOTIDE SEQUENCE [LARGE SCALE GENOMIC DNA]</scope>
    <source>
        <strain evidence="5 8">426_9</strain>
    </source>
</reference>
<evidence type="ECO:0000256" key="3">
    <source>
        <dbReference type="ARBA" id="ARBA00023295"/>
    </source>
</evidence>
<evidence type="ECO:0000313" key="5">
    <source>
        <dbReference type="EMBL" id="MBC8602874.1"/>
    </source>
</evidence>
<protein>
    <recommendedName>
        <fullName evidence="9">Glycoside hydrolase</fullName>
    </recommendedName>
</protein>
<comment type="caution">
    <text evidence="6">The sequence shown here is derived from an EMBL/GenBank/DDBJ whole genome shotgun (WGS) entry which is preliminary data.</text>
</comment>
<sequence>MNRNKLFVSVIGLLVFVASLSAKDYQVSMFGIKSDGVTLNTRSIQRAVDYISGQGGGRLVFYVGRYLTGSIELKSNVTIRIEEGAALVAVPSVYDFKGTNGCNALIYANKQKNIGIGGKGIIEGRNKAVRTSIEEQLQKGHIKGNVSDYAPALICLDGCEDVKVEQITLQDACNTAGIYKDCRNVTIDKVVVNAQTSESNAVSISGCDGMKMTDCYFNMVVEPLQTAGTSRNLTFTNCLTPDGKAVSTDK</sequence>
<evidence type="ECO:0000256" key="4">
    <source>
        <dbReference type="RuleBase" id="RU361169"/>
    </source>
</evidence>
<dbReference type="AlphaFoldDB" id="A0A3D8HCR4"/>